<sequence length="316" mass="36321">MYNTVPTISSTNLSHTSGEWVGTMNMDIYFLPSIMCLLLAPVSGPLWMSFYVYVSAFIVLLYDMIMATIKLQRDYSTTCILILAYLWDIFGRIWHGYEIHGIENLPEGPGLLIYYHAALPLDYIFFLSRLFLQKKIHCRTVVDRFAFKLPGLKRLLLQLLMMTGTKDDCLSVLKEGHLLAISPGGTREALFSDETYKILWGKRTGFAQLAIDAKVPIIPMFTQNVREGYRTLGKIRMLEKLYEYVRWPVVLFYGGLPVKWQTYLGDPIPYVPGITAEDLAQKTKAALQNLIDKHQKRPGNMGEALLERFHRHRKND</sequence>
<evidence type="ECO:0000313" key="4">
    <source>
        <dbReference type="RefSeq" id="XP_072855032.1"/>
    </source>
</evidence>
<name>A0ABM5GBK0_9SAUR</name>
<feature type="transmembrane region" description="Helical" evidence="1">
    <location>
        <begin position="113"/>
        <end position="132"/>
    </location>
</feature>
<proteinExistence type="predicted"/>
<dbReference type="SUPFAM" id="SSF69593">
    <property type="entry name" value="Glycerol-3-phosphate (1)-acyltransferase"/>
    <property type="match status" value="1"/>
</dbReference>
<dbReference type="GeneID" id="110080234"/>
<keyword evidence="1" id="KW-1133">Transmembrane helix</keyword>
<dbReference type="InterPro" id="IPR002123">
    <property type="entry name" value="Plipid/glycerol_acylTrfase"/>
</dbReference>
<evidence type="ECO:0000256" key="1">
    <source>
        <dbReference type="SAM" id="Phobius"/>
    </source>
</evidence>
<protein>
    <submittedName>
        <fullName evidence="4">DGAT1/2-independent enzyme synthesizing storage lipids-like</fullName>
    </submittedName>
</protein>
<keyword evidence="3" id="KW-1185">Reference proteome</keyword>
<feature type="transmembrane region" description="Helical" evidence="1">
    <location>
        <begin position="74"/>
        <end position="93"/>
    </location>
</feature>
<accession>A0ABM5GBK0</accession>
<evidence type="ECO:0000313" key="3">
    <source>
        <dbReference type="Proteomes" id="UP001652642"/>
    </source>
</evidence>
<dbReference type="Proteomes" id="UP001652642">
    <property type="component" value="Chromosome 4"/>
</dbReference>
<keyword evidence="1" id="KW-0472">Membrane</keyword>
<reference evidence="4" key="1">
    <citation type="submission" date="2025-08" db="UniProtKB">
        <authorList>
            <consortium name="RefSeq"/>
        </authorList>
    </citation>
    <scope>IDENTIFICATION</scope>
</reference>
<dbReference type="CDD" id="cd07987">
    <property type="entry name" value="LPLAT_MGAT-like"/>
    <property type="match status" value="1"/>
</dbReference>
<feature type="domain" description="Phospholipid/glycerol acyltransferase" evidence="2">
    <location>
        <begin position="98"/>
        <end position="220"/>
    </location>
</feature>
<keyword evidence="1" id="KW-0812">Transmembrane</keyword>
<dbReference type="RefSeq" id="XP_072855032.1">
    <property type="nucleotide sequence ID" value="XM_072998931.1"/>
</dbReference>
<gene>
    <name evidence="4" type="primary">LOC110080234</name>
</gene>
<evidence type="ECO:0000259" key="2">
    <source>
        <dbReference type="Pfam" id="PF01553"/>
    </source>
</evidence>
<dbReference type="PANTHER" id="PTHR22753:SF22">
    <property type="entry name" value="PHOSPHOLIPID_GLYCEROL ACYLTRANSFERASE DOMAIN-CONTAINING PROTEIN"/>
    <property type="match status" value="1"/>
</dbReference>
<dbReference type="PANTHER" id="PTHR22753">
    <property type="entry name" value="TRANSMEMBRANE PROTEIN 68"/>
    <property type="match status" value="1"/>
</dbReference>
<dbReference type="Pfam" id="PF01553">
    <property type="entry name" value="Acyltransferase"/>
    <property type="match status" value="1"/>
</dbReference>
<feature type="transmembrane region" description="Helical" evidence="1">
    <location>
        <begin position="29"/>
        <end position="62"/>
    </location>
</feature>
<organism evidence="3 4">
    <name type="scientific">Pogona vitticeps</name>
    <name type="common">central bearded dragon</name>
    <dbReference type="NCBI Taxonomy" id="103695"/>
    <lineage>
        <taxon>Eukaryota</taxon>
        <taxon>Metazoa</taxon>
        <taxon>Chordata</taxon>
        <taxon>Craniata</taxon>
        <taxon>Vertebrata</taxon>
        <taxon>Euteleostomi</taxon>
        <taxon>Lepidosauria</taxon>
        <taxon>Squamata</taxon>
        <taxon>Bifurcata</taxon>
        <taxon>Unidentata</taxon>
        <taxon>Episquamata</taxon>
        <taxon>Toxicofera</taxon>
        <taxon>Iguania</taxon>
        <taxon>Acrodonta</taxon>
        <taxon>Agamidae</taxon>
        <taxon>Amphibolurinae</taxon>
        <taxon>Pogona</taxon>
    </lineage>
</organism>